<dbReference type="PROSITE" id="PS51898">
    <property type="entry name" value="TYR_RECOMBINASE"/>
    <property type="match status" value="1"/>
</dbReference>
<accession>A0A844AWF7</accession>
<name>A0A844AWF7_9RHOB</name>
<keyword evidence="2" id="KW-0233">DNA recombination</keyword>
<gene>
    <name evidence="5" type="ORF">GG681_14575</name>
</gene>
<dbReference type="GO" id="GO:0006310">
    <property type="term" value="P:DNA recombination"/>
    <property type="evidence" value="ECO:0007669"/>
    <property type="project" value="UniProtKB-KW"/>
</dbReference>
<dbReference type="GO" id="GO:0003677">
    <property type="term" value="F:DNA binding"/>
    <property type="evidence" value="ECO:0007669"/>
    <property type="project" value="UniProtKB-KW"/>
</dbReference>
<dbReference type="RefSeq" id="WP_153548760.1">
    <property type="nucleotide sequence ID" value="NZ_WIXK01000008.1"/>
</dbReference>
<dbReference type="SUPFAM" id="SSF47823">
    <property type="entry name" value="lambda integrase-like, N-terminal domain"/>
    <property type="match status" value="1"/>
</dbReference>
<evidence type="ECO:0000259" key="4">
    <source>
        <dbReference type="PROSITE" id="PS51898"/>
    </source>
</evidence>
<proteinExistence type="predicted"/>
<dbReference type="Pfam" id="PF00589">
    <property type="entry name" value="Phage_integrase"/>
    <property type="match status" value="1"/>
</dbReference>
<evidence type="ECO:0000313" key="6">
    <source>
        <dbReference type="Proteomes" id="UP000436694"/>
    </source>
</evidence>
<dbReference type="Proteomes" id="UP000436694">
    <property type="component" value="Unassembled WGS sequence"/>
</dbReference>
<dbReference type="InterPro" id="IPR011010">
    <property type="entry name" value="DNA_brk_join_enz"/>
</dbReference>
<sequence length="350" mass="38221">MAHPPKNPTSPRAFDAPGVEATQPARADAGAVTSEGSIKGSVKNTAGPISQTTNRAYASDWNHFSSWCLRHGADPFPPDPALVGSYIVEMAAPCDGTLAPATIARRLSGLAKTYHQRGQHLDRKDPHITTALEQIRNNHAGTSQQKQPLTPDELRAMVATLSSDLRGARDKAILLLGYAGDLRRSAIVNLDARQGDTEDGRGWIEWEDGHAMIVQRTKTGWTETEIAPGSSEHSCPIRALEHWLQFSGIARGPVFRRVLRDNSGVQGARLNDKHIARLIKTTVLKSGIRADIPEKDRLALFSSRSLRAGSNTAAEVATRAAQERALDETYDRAPRPPARLRLTRVKHSRL</sequence>
<feature type="region of interest" description="Disordered" evidence="3">
    <location>
        <begin position="1"/>
        <end position="49"/>
    </location>
</feature>
<dbReference type="Gene3D" id="1.10.150.130">
    <property type="match status" value="1"/>
</dbReference>
<dbReference type="GO" id="GO:0015074">
    <property type="term" value="P:DNA integration"/>
    <property type="evidence" value="ECO:0007669"/>
    <property type="project" value="InterPro"/>
</dbReference>
<evidence type="ECO:0000256" key="1">
    <source>
        <dbReference type="ARBA" id="ARBA00023125"/>
    </source>
</evidence>
<dbReference type="SUPFAM" id="SSF56349">
    <property type="entry name" value="DNA breaking-rejoining enzymes"/>
    <property type="match status" value="1"/>
</dbReference>
<keyword evidence="6" id="KW-1185">Reference proteome</keyword>
<evidence type="ECO:0000256" key="3">
    <source>
        <dbReference type="SAM" id="MobiDB-lite"/>
    </source>
</evidence>
<protein>
    <submittedName>
        <fullName evidence="5">Tyrosine-type recombinase/integrase</fullName>
    </submittedName>
</protein>
<evidence type="ECO:0000313" key="5">
    <source>
        <dbReference type="EMBL" id="MQY43868.1"/>
    </source>
</evidence>
<keyword evidence="1" id="KW-0238">DNA-binding</keyword>
<dbReference type="InterPro" id="IPR013762">
    <property type="entry name" value="Integrase-like_cat_sf"/>
</dbReference>
<dbReference type="Gene3D" id="1.10.443.10">
    <property type="entry name" value="Intergrase catalytic core"/>
    <property type="match status" value="1"/>
</dbReference>
<dbReference type="InterPro" id="IPR002104">
    <property type="entry name" value="Integrase_catalytic"/>
</dbReference>
<organism evidence="5 6">
    <name type="scientific">Tritonibacter aquimaris</name>
    <dbReference type="NCBI Taxonomy" id="2663379"/>
    <lineage>
        <taxon>Bacteria</taxon>
        <taxon>Pseudomonadati</taxon>
        <taxon>Pseudomonadota</taxon>
        <taxon>Alphaproteobacteria</taxon>
        <taxon>Rhodobacterales</taxon>
        <taxon>Paracoccaceae</taxon>
        <taxon>Tritonibacter</taxon>
    </lineage>
</organism>
<feature type="domain" description="Tyr recombinase" evidence="4">
    <location>
        <begin position="144"/>
        <end position="350"/>
    </location>
</feature>
<reference evidence="5 6" key="1">
    <citation type="submission" date="2019-10" db="EMBL/GenBank/DDBJ databases">
        <title>Epibacterium sp. nov., isolated from seawater.</title>
        <authorList>
            <person name="Zhang X."/>
            <person name="Li N."/>
        </authorList>
    </citation>
    <scope>NUCLEOTIDE SEQUENCE [LARGE SCALE GENOMIC DNA]</scope>
    <source>
        <strain evidence="5 6">SM1969</strain>
    </source>
</reference>
<dbReference type="InterPro" id="IPR010998">
    <property type="entry name" value="Integrase_recombinase_N"/>
</dbReference>
<comment type="caution">
    <text evidence="5">The sequence shown here is derived from an EMBL/GenBank/DDBJ whole genome shotgun (WGS) entry which is preliminary data.</text>
</comment>
<dbReference type="AlphaFoldDB" id="A0A844AWF7"/>
<dbReference type="EMBL" id="WIXK01000008">
    <property type="protein sequence ID" value="MQY43868.1"/>
    <property type="molecule type" value="Genomic_DNA"/>
</dbReference>
<evidence type="ECO:0000256" key="2">
    <source>
        <dbReference type="ARBA" id="ARBA00023172"/>
    </source>
</evidence>